<evidence type="ECO:0000313" key="5">
    <source>
        <dbReference type="Proteomes" id="UP000199071"/>
    </source>
</evidence>
<dbReference type="InterPro" id="IPR046867">
    <property type="entry name" value="AldOxase/xan_DH_MoCoBD2"/>
</dbReference>
<accession>A0A1G6CRB3</accession>
<dbReference type="Gene3D" id="3.90.1170.50">
    <property type="entry name" value="Aldehyde oxidase/xanthine dehydrogenase, a/b hammerhead"/>
    <property type="match status" value="1"/>
</dbReference>
<proteinExistence type="predicted"/>
<dbReference type="GO" id="GO:0005506">
    <property type="term" value="F:iron ion binding"/>
    <property type="evidence" value="ECO:0007669"/>
    <property type="project" value="InterPro"/>
</dbReference>
<evidence type="ECO:0000313" key="4">
    <source>
        <dbReference type="EMBL" id="SDB35439.1"/>
    </source>
</evidence>
<dbReference type="Proteomes" id="UP000199071">
    <property type="component" value="Unassembled WGS sequence"/>
</dbReference>
<keyword evidence="5" id="KW-1185">Reference proteome</keyword>
<protein>
    <submittedName>
        <fullName evidence="4">Carbon-monoxide dehydrogenase large subunit</fullName>
    </submittedName>
</protein>
<dbReference type="Gene3D" id="3.30.365.10">
    <property type="entry name" value="Aldehyde oxidase/xanthine dehydrogenase, molybdopterin binding domain"/>
    <property type="match status" value="4"/>
</dbReference>
<sequence length="800" mass="85254">MAKDGIGASVLRKEDRRFTTGQGTYTDDVNRPGQLHAVFVRSPHAHATIKSVDLTAARAMPGVVAIHTGEELAEGGINNLICGWGITSKDGTPMKMGPYPPLAIGKVRFVGQPVLAVVAESRGQAEDAAHAVEVDYDILPSVTRLADALNPDAPAVHHFEADGAVWEHGQPPKNLIFDWELGDAKATDQAFAKAKHVVKIDVVNNRTVPSAMEARAVVAEYASAGEHFTLWNTTQNPHLLRVVLSAFINVAPEHKLRIIAPDVGGGFGSKIFTYSEEVVCLWSAKATGRPVKWASSRSEAFLTDAHGRDHITTAEMAFDENHKMLGLKVDTIANLGAYMSLFASLIPTYLYGPLLSGQYAIPAIHCNVRAVYTNTVPVDAVRGAGRPEATYVLERLIETAARELGVDRAELRRKNFVRTFPYQTPVLWQYDSGDYDGLLDSVLAKADWNGFPARKAESAKRGKLRGIGLSCYIEACGVAPSSAVGGALGCGVGMWEMAEIKVNPVGTVEVFVGTLGHGQGHETTYAQIAADRFGIPIDSISVIEGDTDKVQQGMGSYGSRTAGNGTSAVSKALDKVEAKAKKIAAHLLEASEDDIKIEDGNFVIAGTDKKLTLTEVALAAYAFHKLPTDIEPGLDEKAYFDPVNLTYPAGAFVCEVEVDPATGTTEIVNFTAVDDFGNVINPMIVEGQVHGGVIHGIGQALLEEVVYDPDSGQLMTGSYNDYCMPRADNLPTNFELAFQVTPSPSNPLGVKGCGEAGAIGAPPAIINAITDAIGTNDLQMPATAEKVWRALQGVSAKNAA</sequence>
<organism evidence="4 5">
    <name type="scientific">Bauldia litoralis</name>
    <dbReference type="NCBI Taxonomy" id="665467"/>
    <lineage>
        <taxon>Bacteria</taxon>
        <taxon>Pseudomonadati</taxon>
        <taxon>Pseudomonadota</taxon>
        <taxon>Alphaproteobacteria</taxon>
        <taxon>Hyphomicrobiales</taxon>
        <taxon>Kaistiaceae</taxon>
        <taxon>Bauldia</taxon>
    </lineage>
</organism>
<dbReference type="STRING" id="665467.SAMN02982931_02648"/>
<dbReference type="GO" id="GO:0016491">
    <property type="term" value="F:oxidoreductase activity"/>
    <property type="evidence" value="ECO:0007669"/>
    <property type="project" value="UniProtKB-KW"/>
</dbReference>
<dbReference type="InterPro" id="IPR016208">
    <property type="entry name" value="Ald_Oxase/xanthine_DH-like"/>
</dbReference>
<dbReference type="RefSeq" id="WP_090876918.1">
    <property type="nucleotide sequence ID" value="NZ_FMXQ01000005.1"/>
</dbReference>
<evidence type="ECO:0000256" key="1">
    <source>
        <dbReference type="ARBA" id="ARBA00022505"/>
    </source>
</evidence>
<dbReference type="AlphaFoldDB" id="A0A1G6CRB3"/>
<reference evidence="4 5" key="1">
    <citation type="submission" date="2016-10" db="EMBL/GenBank/DDBJ databases">
        <authorList>
            <person name="de Groot N.N."/>
        </authorList>
    </citation>
    <scope>NUCLEOTIDE SEQUENCE [LARGE SCALE GENOMIC DNA]</scope>
    <source>
        <strain evidence="4 5">ATCC 35022</strain>
    </source>
</reference>
<feature type="domain" description="Aldehyde oxidase/xanthine dehydrogenase a/b hammerhead" evidence="3">
    <location>
        <begin position="20"/>
        <end position="140"/>
    </location>
</feature>
<evidence type="ECO:0000259" key="3">
    <source>
        <dbReference type="SMART" id="SM01008"/>
    </source>
</evidence>
<dbReference type="InterPro" id="IPR036856">
    <property type="entry name" value="Ald_Oxase/Xan_DH_a/b_sf"/>
</dbReference>
<dbReference type="PANTHER" id="PTHR11908:SF132">
    <property type="entry name" value="ALDEHYDE OXIDASE 1-RELATED"/>
    <property type="match status" value="1"/>
</dbReference>
<dbReference type="SUPFAM" id="SSF56003">
    <property type="entry name" value="Molybdenum cofactor-binding domain"/>
    <property type="match status" value="1"/>
</dbReference>
<dbReference type="PANTHER" id="PTHR11908">
    <property type="entry name" value="XANTHINE DEHYDROGENASE"/>
    <property type="match status" value="1"/>
</dbReference>
<keyword evidence="2" id="KW-0560">Oxidoreductase</keyword>
<dbReference type="OrthoDB" id="9758509at2"/>
<name>A0A1G6CRB3_9HYPH</name>
<dbReference type="InterPro" id="IPR008274">
    <property type="entry name" value="AldOxase/xan_DH_MoCoBD1"/>
</dbReference>
<dbReference type="SUPFAM" id="SSF54665">
    <property type="entry name" value="CO dehydrogenase molybdoprotein N-domain-like"/>
    <property type="match status" value="1"/>
</dbReference>
<evidence type="ECO:0000256" key="2">
    <source>
        <dbReference type="ARBA" id="ARBA00023002"/>
    </source>
</evidence>
<dbReference type="InterPro" id="IPR000674">
    <property type="entry name" value="Ald_Oxase/Xan_DH_a/b"/>
</dbReference>
<gene>
    <name evidence="4" type="ORF">SAMN02982931_02648</name>
</gene>
<dbReference type="InterPro" id="IPR037165">
    <property type="entry name" value="AldOxase/xan_DH_Mopterin-bd_sf"/>
</dbReference>
<dbReference type="Pfam" id="PF02738">
    <property type="entry name" value="MoCoBD_1"/>
    <property type="match status" value="1"/>
</dbReference>
<dbReference type="SMART" id="SM01008">
    <property type="entry name" value="Ald_Xan_dh_C"/>
    <property type="match status" value="1"/>
</dbReference>
<dbReference type="EMBL" id="FMXQ01000005">
    <property type="protein sequence ID" value="SDB35439.1"/>
    <property type="molecule type" value="Genomic_DNA"/>
</dbReference>
<keyword evidence="1" id="KW-0500">Molybdenum</keyword>
<dbReference type="Pfam" id="PF01315">
    <property type="entry name" value="Ald_Xan_dh_C"/>
    <property type="match status" value="1"/>
</dbReference>
<dbReference type="Pfam" id="PF20256">
    <property type="entry name" value="MoCoBD_2"/>
    <property type="match status" value="1"/>
</dbReference>